<dbReference type="EMBL" id="AP019514">
    <property type="protein sequence ID" value="BBI59949.1"/>
    <property type="molecule type" value="Genomic_DNA"/>
</dbReference>
<feature type="transmembrane region" description="Helical" evidence="7">
    <location>
        <begin position="138"/>
        <end position="157"/>
    </location>
</feature>
<proteinExistence type="predicted"/>
<dbReference type="AlphaFoldDB" id="A0A455U560"/>
<reference evidence="8 9" key="1">
    <citation type="journal article" date="2019" name="Microbiol. Resour. Announc.">
        <title>Complete Genome Sequence of Halomonas sulfidaeris Strain Esulfide1 Isolated from a Metal Sulfide Rock at a Depth of 2,200 Meters, Obtained Using Nanopore Sequencing.</title>
        <authorList>
            <person name="Saito M."/>
            <person name="Nishigata A."/>
            <person name="Galipon J."/>
            <person name="Arakawa K."/>
        </authorList>
    </citation>
    <scope>NUCLEOTIDE SEQUENCE [LARGE SCALE GENOMIC DNA]</scope>
    <source>
        <strain evidence="8 9">ATCC BAA-803</strain>
    </source>
</reference>
<evidence type="ECO:0000256" key="5">
    <source>
        <dbReference type="ARBA" id="ARBA00022989"/>
    </source>
</evidence>
<sequence length="253" mass="27256">MAEANGLIQAVTIGAILAGTVAFTALFETWVSPQDQTPAQLLRQIAPLGWLLVLNSALQVVALYRLPLDNTIRSELPLTWQRYIKGTALKDNLRIIAHQPVIRLSIIGLATFWSVGQVLLAAFPAYAKDALSINNTLVPQGILAASGIGIALGSLFASKLSHNRIETGLIPVGAIGVAVGLWCLPLLTTPVSQALNFVFIGIMGGLFIVPLNALIQFHAADNELGTVLAANNWIQNIAMLGFWCSRRCSRWRE</sequence>
<comment type="subcellular location">
    <subcellularLocation>
        <location evidence="1">Cell membrane</location>
        <topology evidence="1">Multi-pass membrane protein</topology>
    </subcellularLocation>
</comment>
<dbReference type="SUPFAM" id="SSF103473">
    <property type="entry name" value="MFS general substrate transporter"/>
    <property type="match status" value="1"/>
</dbReference>
<dbReference type="GO" id="GO:0005886">
    <property type="term" value="C:plasma membrane"/>
    <property type="evidence" value="ECO:0007669"/>
    <property type="project" value="UniProtKB-SubCell"/>
</dbReference>
<keyword evidence="3" id="KW-1003">Cell membrane</keyword>
<dbReference type="InterPro" id="IPR036259">
    <property type="entry name" value="MFS_trans_sf"/>
</dbReference>
<dbReference type="Gene3D" id="1.20.1250.20">
    <property type="entry name" value="MFS general substrate transporter like domains"/>
    <property type="match status" value="1"/>
</dbReference>
<evidence type="ECO:0000256" key="4">
    <source>
        <dbReference type="ARBA" id="ARBA00022692"/>
    </source>
</evidence>
<evidence type="ECO:0000256" key="2">
    <source>
        <dbReference type="ARBA" id="ARBA00022448"/>
    </source>
</evidence>
<evidence type="ECO:0008006" key="10">
    <source>
        <dbReference type="Google" id="ProtNLM"/>
    </source>
</evidence>
<evidence type="ECO:0000256" key="1">
    <source>
        <dbReference type="ARBA" id="ARBA00004651"/>
    </source>
</evidence>
<keyword evidence="2" id="KW-0813">Transport</keyword>
<dbReference type="KEGG" id="hsr:HSBAA_12550"/>
<feature type="transmembrane region" description="Helical" evidence="7">
    <location>
        <begin position="194"/>
        <end position="215"/>
    </location>
</feature>
<keyword evidence="6 7" id="KW-0472">Membrane</keyword>
<name>A0A455U560_9GAMM</name>
<dbReference type="Pfam" id="PF07690">
    <property type="entry name" value="MFS_1"/>
    <property type="match status" value="1"/>
</dbReference>
<feature type="transmembrane region" description="Helical" evidence="7">
    <location>
        <begin position="47"/>
        <end position="66"/>
    </location>
</feature>
<gene>
    <name evidence="8" type="ORF">HSBAA_12550</name>
</gene>
<organism evidence="8 9">
    <name type="scientific">Vreelandella sulfidaeris</name>
    <dbReference type="NCBI Taxonomy" id="115553"/>
    <lineage>
        <taxon>Bacteria</taxon>
        <taxon>Pseudomonadati</taxon>
        <taxon>Pseudomonadota</taxon>
        <taxon>Gammaproteobacteria</taxon>
        <taxon>Oceanospirillales</taxon>
        <taxon>Halomonadaceae</taxon>
        <taxon>Vreelandella</taxon>
    </lineage>
</organism>
<protein>
    <recommendedName>
        <fullName evidence="10">Major facilitator superfamily (MFS) profile domain-containing protein</fullName>
    </recommendedName>
</protein>
<dbReference type="GO" id="GO:0022857">
    <property type="term" value="F:transmembrane transporter activity"/>
    <property type="evidence" value="ECO:0007669"/>
    <property type="project" value="InterPro"/>
</dbReference>
<dbReference type="PANTHER" id="PTHR43266">
    <property type="entry name" value="MACROLIDE-EFFLUX PROTEIN"/>
    <property type="match status" value="1"/>
</dbReference>
<keyword evidence="4 7" id="KW-0812">Transmembrane</keyword>
<dbReference type="PANTHER" id="PTHR43266:SF2">
    <property type="entry name" value="MAJOR FACILITATOR SUPERFAMILY (MFS) PROFILE DOMAIN-CONTAINING PROTEIN"/>
    <property type="match status" value="1"/>
</dbReference>
<feature type="transmembrane region" description="Helical" evidence="7">
    <location>
        <begin position="104"/>
        <end position="126"/>
    </location>
</feature>
<feature type="transmembrane region" description="Helical" evidence="7">
    <location>
        <begin position="169"/>
        <end position="188"/>
    </location>
</feature>
<dbReference type="Proteomes" id="UP000320231">
    <property type="component" value="Chromosome"/>
</dbReference>
<accession>A0A455U560</accession>
<feature type="transmembrane region" description="Helical" evidence="7">
    <location>
        <begin position="7"/>
        <end position="27"/>
    </location>
</feature>
<evidence type="ECO:0000256" key="6">
    <source>
        <dbReference type="ARBA" id="ARBA00023136"/>
    </source>
</evidence>
<evidence type="ECO:0000313" key="9">
    <source>
        <dbReference type="Proteomes" id="UP000320231"/>
    </source>
</evidence>
<evidence type="ECO:0000256" key="7">
    <source>
        <dbReference type="SAM" id="Phobius"/>
    </source>
</evidence>
<evidence type="ECO:0000256" key="3">
    <source>
        <dbReference type="ARBA" id="ARBA00022475"/>
    </source>
</evidence>
<dbReference type="InterPro" id="IPR011701">
    <property type="entry name" value="MFS"/>
</dbReference>
<keyword evidence="5 7" id="KW-1133">Transmembrane helix</keyword>
<evidence type="ECO:0000313" key="8">
    <source>
        <dbReference type="EMBL" id="BBI59949.1"/>
    </source>
</evidence>